<dbReference type="SUPFAM" id="SSF56349">
    <property type="entry name" value="DNA breaking-rejoining enzymes"/>
    <property type="match status" value="1"/>
</dbReference>
<sequence length="423" mass="46567">MVTPTGRYCHWCWRNAPECRRPCTRCSSLDNLADGGRCKTCRATDAVDTVLDEKTLGTQPLLAVLRDHLHAADAAYVLIAKKRSNVWRLIVTIAALPHPVTHTDLDEMGTPRSVSQVRSLLVSLGVLPERNEYAVMVRRLAADAIAGLPRREDQLALQRFVRWRQQHRPNTAPLTMAKAANDRTELRVIVDLIGAFNTAGATVGTGQQATLDQWARRTRMAFRSRRFLGWCARTGINRQLIPPPARPSGFQLGGDLGPGNDAALRRVLDPDEDVSPRLRLAVLLTTVYAVRVHRIAALSQDAIRVESGRPRIRLGDVEIELPDATAWWIDAIHDDRTHKPRAGGSGRDDTWIFPGSRHDQHILPSSLAPQLKALGVSPVTAHQASAAALITQMPPAVVARLVGVRITTASQWHKSAGTDPAHR</sequence>
<keyword evidence="2" id="KW-1185">Reference proteome</keyword>
<dbReference type="EMBL" id="BAAAOH010000001">
    <property type="protein sequence ID" value="GAA1979227.1"/>
    <property type="molecule type" value="Genomic_DNA"/>
</dbReference>
<comment type="caution">
    <text evidence="1">The sequence shown here is derived from an EMBL/GenBank/DDBJ whole genome shotgun (WGS) entry which is preliminary data.</text>
</comment>
<dbReference type="InterPro" id="IPR011010">
    <property type="entry name" value="DNA_brk_join_enz"/>
</dbReference>
<evidence type="ECO:0000313" key="1">
    <source>
        <dbReference type="EMBL" id="GAA1979227.1"/>
    </source>
</evidence>
<accession>A0ABP5DJ23</accession>
<proteinExistence type="predicted"/>
<evidence type="ECO:0008006" key="3">
    <source>
        <dbReference type="Google" id="ProtNLM"/>
    </source>
</evidence>
<gene>
    <name evidence="1" type="ORF">GCM10009777_10670</name>
</gene>
<name>A0ABP5DJ23_9MICO</name>
<organism evidence="1 2">
    <name type="scientific">Microbacterium pumilum</name>
    <dbReference type="NCBI Taxonomy" id="344165"/>
    <lineage>
        <taxon>Bacteria</taxon>
        <taxon>Bacillati</taxon>
        <taxon>Actinomycetota</taxon>
        <taxon>Actinomycetes</taxon>
        <taxon>Micrococcales</taxon>
        <taxon>Microbacteriaceae</taxon>
        <taxon>Microbacterium</taxon>
    </lineage>
</organism>
<evidence type="ECO:0000313" key="2">
    <source>
        <dbReference type="Proteomes" id="UP001500326"/>
    </source>
</evidence>
<dbReference type="Proteomes" id="UP001500326">
    <property type="component" value="Unassembled WGS sequence"/>
</dbReference>
<protein>
    <recommendedName>
        <fullName evidence="3">Recombinase XerD</fullName>
    </recommendedName>
</protein>
<reference evidence="2" key="1">
    <citation type="journal article" date="2019" name="Int. J. Syst. Evol. Microbiol.">
        <title>The Global Catalogue of Microorganisms (GCM) 10K type strain sequencing project: providing services to taxonomists for standard genome sequencing and annotation.</title>
        <authorList>
            <consortium name="The Broad Institute Genomics Platform"/>
            <consortium name="The Broad Institute Genome Sequencing Center for Infectious Disease"/>
            <person name="Wu L."/>
            <person name="Ma J."/>
        </authorList>
    </citation>
    <scope>NUCLEOTIDE SEQUENCE [LARGE SCALE GENOMIC DNA]</scope>
    <source>
        <strain evidence="2">JCM 14902</strain>
    </source>
</reference>